<dbReference type="GO" id="GO:0000160">
    <property type="term" value="P:phosphorelay signal transduction system"/>
    <property type="evidence" value="ECO:0007669"/>
    <property type="project" value="InterPro"/>
</dbReference>
<sequence>MKRVWKPAIFSWEAPMDDACILCVDDETGILQALKRLLRREAYQILTAASAEEALEILQREKVHVMISDQRMPGMDGTDLFSRVRKKWPNIIRIILSGYTDIDSITEAINRGHIYKFILKPWNDQNLRLEIRQALDQYALAETNRRLQHTILEQNEALKNSNESLEKAVKERTRELKMQNHALELSRAVLETLPFPVLGVSSEGLVAVANQSAMDVFSKKSGFGPGAEASDFFEEEVLKAIHLVMEKNETLRLQVLPEQISLTITPLTGRFQGAGAVLVFSPPASGE</sequence>
<dbReference type="SUPFAM" id="SSF52172">
    <property type="entry name" value="CheY-like"/>
    <property type="match status" value="1"/>
</dbReference>
<dbReference type="OrthoDB" id="9802066at2"/>
<gene>
    <name evidence="4" type="ORF">FIM25_13500</name>
</gene>
<feature type="domain" description="Response regulatory" evidence="3">
    <location>
        <begin position="20"/>
        <end position="135"/>
    </location>
</feature>
<evidence type="ECO:0000313" key="4">
    <source>
        <dbReference type="EMBL" id="TYT73751.1"/>
    </source>
</evidence>
<dbReference type="Gene3D" id="3.30.450.20">
    <property type="entry name" value="PAS domain"/>
    <property type="match status" value="1"/>
</dbReference>
<dbReference type="Gene3D" id="3.40.50.2300">
    <property type="match status" value="1"/>
</dbReference>
<proteinExistence type="predicted"/>
<keyword evidence="1 2" id="KW-0597">Phosphoprotein</keyword>
<comment type="caution">
    <text evidence="4">The sequence shown here is derived from an EMBL/GenBank/DDBJ whole genome shotgun (WGS) entry which is preliminary data.</text>
</comment>
<evidence type="ECO:0000313" key="5">
    <source>
        <dbReference type="Proteomes" id="UP000321899"/>
    </source>
</evidence>
<dbReference type="InterPro" id="IPR011006">
    <property type="entry name" value="CheY-like_superfamily"/>
</dbReference>
<dbReference type="PROSITE" id="PS50110">
    <property type="entry name" value="RESPONSE_REGULATORY"/>
    <property type="match status" value="1"/>
</dbReference>
<evidence type="ECO:0000256" key="1">
    <source>
        <dbReference type="ARBA" id="ARBA00022553"/>
    </source>
</evidence>
<evidence type="ECO:0000256" key="2">
    <source>
        <dbReference type="PROSITE-ProRule" id="PRU00169"/>
    </source>
</evidence>
<protein>
    <submittedName>
        <fullName evidence="4">Response regulator</fullName>
    </submittedName>
</protein>
<name>A0A5S5MDI1_9BACT</name>
<dbReference type="Pfam" id="PF00072">
    <property type="entry name" value="Response_reg"/>
    <property type="match status" value="1"/>
</dbReference>
<dbReference type="AlphaFoldDB" id="A0A5S5MDI1"/>
<dbReference type="PANTHER" id="PTHR44591:SF19">
    <property type="entry name" value="TWO-COMPONENT RESPONSE REGULATOR-RELATED"/>
    <property type="match status" value="1"/>
</dbReference>
<dbReference type="InterPro" id="IPR050595">
    <property type="entry name" value="Bact_response_regulator"/>
</dbReference>
<evidence type="ECO:0000259" key="3">
    <source>
        <dbReference type="PROSITE" id="PS50110"/>
    </source>
</evidence>
<reference evidence="4 5" key="1">
    <citation type="submission" date="2019-06" db="EMBL/GenBank/DDBJ databases">
        <title>Desulfobotulus mexicanus sp. nov., a novel sulfate-reducing bacterium isolated from the sediment of an alkaline crater lake in Mexico.</title>
        <authorList>
            <person name="Hirschler-Rea A."/>
        </authorList>
    </citation>
    <scope>NUCLEOTIDE SEQUENCE [LARGE SCALE GENOMIC DNA]</scope>
    <source>
        <strain evidence="4 5">PAR22N</strain>
    </source>
</reference>
<dbReference type="CDD" id="cd17569">
    <property type="entry name" value="REC_HupR-like"/>
    <property type="match status" value="1"/>
</dbReference>
<dbReference type="Proteomes" id="UP000321899">
    <property type="component" value="Unassembled WGS sequence"/>
</dbReference>
<dbReference type="PANTHER" id="PTHR44591">
    <property type="entry name" value="STRESS RESPONSE REGULATOR PROTEIN 1"/>
    <property type="match status" value="1"/>
</dbReference>
<organism evidence="4 5">
    <name type="scientific">Desulfobotulus mexicanus</name>
    <dbReference type="NCBI Taxonomy" id="2586642"/>
    <lineage>
        <taxon>Bacteria</taxon>
        <taxon>Pseudomonadati</taxon>
        <taxon>Thermodesulfobacteriota</taxon>
        <taxon>Desulfobacteria</taxon>
        <taxon>Desulfobacterales</taxon>
        <taxon>Desulfobacteraceae</taxon>
        <taxon>Desulfobotulus</taxon>
    </lineage>
</organism>
<dbReference type="InterPro" id="IPR001789">
    <property type="entry name" value="Sig_transdc_resp-reg_receiver"/>
</dbReference>
<accession>A0A5S5MDI1</accession>
<dbReference type="SMART" id="SM00448">
    <property type="entry name" value="REC"/>
    <property type="match status" value="1"/>
</dbReference>
<feature type="modified residue" description="4-aspartylphosphate" evidence="2">
    <location>
        <position position="69"/>
    </location>
</feature>
<dbReference type="EMBL" id="VDMB01000021">
    <property type="protein sequence ID" value="TYT73751.1"/>
    <property type="molecule type" value="Genomic_DNA"/>
</dbReference>
<keyword evidence="5" id="KW-1185">Reference proteome</keyword>